<dbReference type="Pfam" id="PF01337">
    <property type="entry name" value="Barstar"/>
    <property type="match status" value="1"/>
</dbReference>
<evidence type="ECO:0000259" key="2">
    <source>
        <dbReference type="Pfam" id="PF01337"/>
    </source>
</evidence>
<protein>
    <submittedName>
        <fullName evidence="3">Barstar family protein</fullName>
    </submittedName>
</protein>
<dbReference type="Gene3D" id="3.30.370.10">
    <property type="entry name" value="Barstar-like"/>
    <property type="match status" value="1"/>
</dbReference>
<reference evidence="3 4" key="1">
    <citation type="submission" date="2023-12" db="EMBL/GenBank/DDBJ databases">
        <title>Pseudomonas machongensis sp. nov., isolated from wilted pepper plants (Capsicum annuum).</title>
        <authorList>
            <person name="Qiu M."/>
            <person name="Li Y."/>
            <person name="Liu Q."/>
            <person name="Zhang X."/>
            <person name="Huang Y."/>
            <person name="Guo R."/>
            <person name="Hu M."/>
            <person name="Zhou J."/>
            <person name="Zhou X."/>
        </authorList>
    </citation>
    <scope>NUCLEOTIDE SEQUENCE [LARGE SCALE GENOMIC DNA]</scope>
    <source>
        <strain evidence="3 4">MH2</strain>
    </source>
</reference>
<organism evidence="3 4">
    <name type="scientific">Pseudomonas machongensis</name>
    <dbReference type="NCBI Taxonomy" id="3110229"/>
    <lineage>
        <taxon>Bacteria</taxon>
        <taxon>Pseudomonadati</taxon>
        <taxon>Pseudomonadota</taxon>
        <taxon>Gammaproteobacteria</taxon>
        <taxon>Pseudomonadales</taxon>
        <taxon>Pseudomonadaceae</taxon>
        <taxon>Pseudomonas</taxon>
    </lineage>
</organism>
<evidence type="ECO:0000313" key="3">
    <source>
        <dbReference type="EMBL" id="MEA5672106.1"/>
    </source>
</evidence>
<evidence type="ECO:0000313" key="4">
    <source>
        <dbReference type="Proteomes" id="UP001302573"/>
    </source>
</evidence>
<accession>A0ABU5VFL9</accession>
<sequence length="108" mass="12425">MSAMIVELDFSQITSALDFHEAASRVFGFPEFYGNNFHAFVDCLSSLRIPEDELTRQHLGEAEHLELRLINFNHANEELRHDFLEAIGNVNRRYIKLDEAPALHLVPC</sequence>
<comment type="similarity">
    <text evidence="1">Belongs to the barstar family.</text>
</comment>
<dbReference type="InterPro" id="IPR035905">
    <property type="entry name" value="Barstar-like_sf"/>
</dbReference>
<dbReference type="RefSeq" id="WP_323453321.1">
    <property type="nucleotide sequence ID" value="NZ_JAYFUI010000110.1"/>
</dbReference>
<dbReference type="SUPFAM" id="SSF52038">
    <property type="entry name" value="Barstar-related"/>
    <property type="match status" value="1"/>
</dbReference>
<gene>
    <name evidence="3" type="ORF">VA602_12225</name>
</gene>
<name>A0ABU5VFL9_9PSED</name>
<dbReference type="Proteomes" id="UP001302573">
    <property type="component" value="Unassembled WGS sequence"/>
</dbReference>
<proteinExistence type="inferred from homology"/>
<keyword evidence="4" id="KW-1185">Reference proteome</keyword>
<dbReference type="InterPro" id="IPR000468">
    <property type="entry name" value="Barstar"/>
</dbReference>
<evidence type="ECO:0000256" key="1">
    <source>
        <dbReference type="ARBA" id="ARBA00006845"/>
    </source>
</evidence>
<feature type="domain" description="Barstar (barnase inhibitor)" evidence="2">
    <location>
        <begin position="4"/>
        <end position="87"/>
    </location>
</feature>
<dbReference type="EMBL" id="JAYFUI010000110">
    <property type="protein sequence ID" value="MEA5672106.1"/>
    <property type="molecule type" value="Genomic_DNA"/>
</dbReference>
<comment type="caution">
    <text evidence="3">The sequence shown here is derived from an EMBL/GenBank/DDBJ whole genome shotgun (WGS) entry which is preliminary data.</text>
</comment>